<keyword evidence="3" id="KW-0963">Cytoplasm</keyword>
<evidence type="ECO:0000313" key="5">
    <source>
        <dbReference type="EMBL" id="OLF12781.1"/>
    </source>
</evidence>
<dbReference type="Pfam" id="PF14011">
    <property type="entry name" value="ESX-1_EspG"/>
    <property type="match status" value="1"/>
</dbReference>
<dbReference type="AlphaFoldDB" id="A0A7Z0WQ03"/>
<reference evidence="5 6" key="1">
    <citation type="submission" date="2016-12" db="EMBL/GenBank/DDBJ databases">
        <title>The draft genome sequence of Actinophytocola xinjiangensis.</title>
        <authorList>
            <person name="Wang W."/>
            <person name="Yuan L."/>
        </authorList>
    </citation>
    <scope>NUCLEOTIDE SEQUENCE [LARGE SCALE GENOMIC DNA]</scope>
    <source>
        <strain evidence="5 6">CGMCC 4.4663</strain>
    </source>
</reference>
<comment type="caution">
    <text evidence="5">The sequence shown here is derived from an EMBL/GenBank/DDBJ whole genome shotgun (WGS) entry which is preliminary data.</text>
</comment>
<comment type="similarity">
    <text evidence="2">Belongs to the EspG family.</text>
</comment>
<evidence type="ECO:0000256" key="3">
    <source>
        <dbReference type="ARBA" id="ARBA00022490"/>
    </source>
</evidence>
<evidence type="ECO:0000256" key="4">
    <source>
        <dbReference type="ARBA" id="ARBA00023186"/>
    </source>
</evidence>
<accession>A0A7Z0WQ03</accession>
<keyword evidence="4" id="KW-0143">Chaperone</keyword>
<comment type="subcellular location">
    <subcellularLocation>
        <location evidence="1">Cytoplasm</location>
    </subcellularLocation>
</comment>
<dbReference type="Proteomes" id="UP000185696">
    <property type="component" value="Unassembled WGS sequence"/>
</dbReference>
<evidence type="ECO:0000256" key="2">
    <source>
        <dbReference type="ARBA" id="ARBA00006411"/>
    </source>
</evidence>
<organism evidence="5 6">
    <name type="scientific">Actinophytocola xinjiangensis</name>
    <dbReference type="NCBI Taxonomy" id="485602"/>
    <lineage>
        <taxon>Bacteria</taxon>
        <taxon>Bacillati</taxon>
        <taxon>Actinomycetota</taxon>
        <taxon>Actinomycetes</taxon>
        <taxon>Pseudonocardiales</taxon>
        <taxon>Pseudonocardiaceae</taxon>
    </lineage>
</organism>
<proteinExistence type="inferred from homology"/>
<protein>
    <recommendedName>
        <fullName evidence="7">ESAT-6 protein secretion system EspG family protein</fullName>
    </recommendedName>
</protein>
<keyword evidence="6" id="KW-1185">Reference proteome</keyword>
<evidence type="ECO:0000313" key="6">
    <source>
        <dbReference type="Proteomes" id="UP000185696"/>
    </source>
</evidence>
<evidence type="ECO:0000256" key="1">
    <source>
        <dbReference type="ARBA" id="ARBA00004496"/>
    </source>
</evidence>
<dbReference type="EMBL" id="MSIF01000002">
    <property type="protein sequence ID" value="OLF12781.1"/>
    <property type="molecule type" value="Genomic_DNA"/>
</dbReference>
<name>A0A7Z0WQ03_9PSEU</name>
<evidence type="ECO:0008006" key="7">
    <source>
        <dbReference type="Google" id="ProtNLM"/>
    </source>
</evidence>
<gene>
    <name evidence="5" type="ORF">BLA60_05790</name>
</gene>
<sequence length="266" mass="28958">MMALKGSVRTLTLNLTTLHTLIRWRQAEPHPVLATAPTWYDEDTLRALDRHAHAELEANDRAWRGGPDDELAETVAAILRPDREWYGWISTTVEGRPFRYGLLAVAAYQEAALVIRNQDTDTVTLSTCRPAELPEVFLNHLPAVPPASDAPVSAPYQDFLASTQPEGDGFTGFGTLAGGPEVGELNEILARPRTGGGSLYTARRAGTLGTRRRCPHPVNYLDTVTGRWLTQLTTTAHGTLATVQPAGRDLIAAHLADADRHLGQGE</sequence>
<dbReference type="InterPro" id="IPR025734">
    <property type="entry name" value="EspG"/>
</dbReference>